<dbReference type="Gene3D" id="1.10.8.20">
    <property type="entry name" value="N-terminal domain of phosphatidylinositol transfer protein sec14p"/>
    <property type="match status" value="1"/>
</dbReference>
<evidence type="ECO:0000256" key="3">
    <source>
        <dbReference type="ARBA" id="ARBA00038020"/>
    </source>
</evidence>
<dbReference type="EMBL" id="OZ019901">
    <property type="protein sequence ID" value="CAK9237088.1"/>
    <property type="molecule type" value="Genomic_DNA"/>
</dbReference>
<dbReference type="InterPro" id="IPR011074">
    <property type="entry name" value="CRAL/TRIO_N_dom"/>
</dbReference>
<feature type="domain" description="CRAL-TRIO" evidence="5">
    <location>
        <begin position="105"/>
        <end position="279"/>
    </location>
</feature>
<dbReference type="Pfam" id="PF03765">
    <property type="entry name" value="CRAL_TRIO_N"/>
    <property type="match status" value="1"/>
</dbReference>
<dbReference type="Gene3D" id="3.40.525.10">
    <property type="entry name" value="CRAL-TRIO lipid binding domain"/>
    <property type="match status" value="1"/>
</dbReference>
<proteinExistence type="inferred from homology"/>
<evidence type="ECO:0000256" key="1">
    <source>
        <dbReference type="ARBA" id="ARBA00004202"/>
    </source>
</evidence>
<keyword evidence="7" id="KW-1185">Reference proteome</keyword>
<dbReference type="PROSITE" id="PS50191">
    <property type="entry name" value="CRAL_TRIO"/>
    <property type="match status" value="1"/>
</dbReference>
<evidence type="ECO:0000256" key="2">
    <source>
        <dbReference type="ARBA" id="ARBA00004395"/>
    </source>
</evidence>
<dbReference type="SMART" id="SM00516">
    <property type="entry name" value="SEC14"/>
    <property type="match status" value="1"/>
</dbReference>
<dbReference type="SUPFAM" id="SSF52087">
    <property type="entry name" value="CRAL/TRIO domain"/>
    <property type="match status" value="1"/>
</dbReference>
<evidence type="ECO:0000259" key="5">
    <source>
        <dbReference type="PROSITE" id="PS50191"/>
    </source>
</evidence>
<evidence type="ECO:0000256" key="4">
    <source>
        <dbReference type="SAM" id="MobiDB-lite"/>
    </source>
</evidence>
<name>A0ABP0V506_9BRYO</name>
<evidence type="ECO:0000313" key="6">
    <source>
        <dbReference type="EMBL" id="CAK9237088.1"/>
    </source>
</evidence>
<comment type="similarity">
    <text evidence="3">Belongs to the SFH family.</text>
</comment>
<evidence type="ECO:0000313" key="7">
    <source>
        <dbReference type="Proteomes" id="UP001497512"/>
    </source>
</evidence>
<accession>A0ABP0V506</accession>
<reference evidence="6" key="1">
    <citation type="submission" date="2024-02" db="EMBL/GenBank/DDBJ databases">
        <authorList>
            <consortium name="ELIXIR-Norway"/>
            <consortium name="Elixir Norway"/>
        </authorList>
    </citation>
    <scope>NUCLEOTIDE SEQUENCE</scope>
</reference>
<organism evidence="6 7">
    <name type="scientific">Sphagnum troendelagicum</name>
    <dbReference type="NCBI Taxonomy" id="128251"/>
    <lineage>
        <taxon>Eukaryota</taxon>
        <taxon>Viridiplantae</taxon>
        <taxon>Streptophyta</taxon>
        <taxon>Embryophyta</taxon>
        <taxon>Bryophyta</taxon>
        <taxon>Sphagnophytina</taxon>
        <taxon>Sphagnopsida</taxon>
        <taxon>Sphagnales</taxon>
        <taxon>Sphagnaceae</taxon>
        <taxon>Sphagnum</taxon>
    </lineage>
</organism>
<dbReference type="PANTHER" id="PTHR45657:SF63">
    <property type="entry name" value="CRAL-TRIO DOMAIN-CONTAINING PROTEIN"/>
    <property type="match status" value="1"/>
</dbReference>
<feature type="region of interest" description="Disordered" evidence="4">
    <location>
        <begin position="1"/>
        <end position="35"/>
    </location>
</feature>
<dbReference type="SMART" id="SM01100">
    <property type="entry name" value="CRAL_TRIO_N"/>
    <property type="match status" value="1"/>
</dbReference>
<dbReference type="Proteomes" id="UP001497512">
    <property type="component" value="Chromosome 9"/>
</dbReference>
<protein>
    <recommendedName>
        <fullName evidence="5">CRAL-TRIO domain-containing protein</fullName>
    </recommendedName>
</protein>
<dbReference type="InterPro" id="IPR036273">
    <property type="entry name" value="CRAL/TRIO_N_dom_sf"/>
</dbReference>
<dbReference type="InterPro" id="IPR001251">
    <property type="entry name" value="CRAL-TRIO_dom"/>
</dbReference>
<sequence length="308" mass="35667">MLHDLCHCTSSHNQSPGTSSTREDDIMSSLPGDLTQSQQDALNNLRDVLTEQGLLRKRDDDHSLLRFLRARGFDVAKAKAMFEAMLEWRKEIGADNIKETFDFPEQKATKDLYPHFHHKTDKMGRPVYIERLGQLQVEELLKITTMDRMLMYHVKEWEFLIDWKFPACSKKYGTYISQSMTILDLKGVTMKHMSKQVRHFIQKITKVDQDYYPEYLGRMFIVNAPTAFKAFWAAIKPWLDKRTHKKIEVHGSNFSSKLLELVDSENLPQFLGGSCCCLGGCENSDAGPWNELTYQPHQLHDEHLKVPA</sequence>
<dbReference type="InterPro" id="IPR036865">
    <property type="entry name" value="CRAL-TRIO_dom_sf"/>
</dbReference>
<gene>
    <name evidence="6" type="ORF">CSSPTR1EN2_LOCUS23488</name>
</gene>
<dbReference type="InterPro" id="IPR051026">
    <property type="entry name" value="PI/PC_transfer"/>
</dbReference>
<dbReference type="PRINTS" id="PR00180">
    <property type="entry name" value="CRETINALDHBP"/>
</dbReference>
<feature type="compositionally biased region" description="Polar residues" evidence="4">
    <location>
        <begin position="8"/>
        <end position="20"/>
    </location>
</feature>
<dbReference type="PANTHER" id="PTHR45657">
    <property type="entry name" value="CRAL-TRIO DOMAIN-CONTAINING PROTEIN YKL091C-RELATED"/>
    <property type="match status" value="1"/>
</dbReference>
<dbReference type="Pfam" id="PF00650">
    <property type="entry name" value="CRAL_TRIO"/>
    <property type="match status" value="1"/>
</dbReference>
<dbReference type="CDD" id="cd00170">
    <property type="entry name" value="SEC14"/>
    <property type="match status" value="1"/>
</dbReference>
<comment type="subcellular location">
    <subcellularLocation>
        <location evidence="1">Cell membrane</location>
        <topology evidence="1">Peripheral membrane protein</topology>
    </subcellularLocation>
    <subcellularLocation>
        <location evidence="2">Golgi apparatus membrane</location>
        <topology evidence="2">Peripheral membrane protein</topology>
    </subcellularLocation>
</comment>
<dbReference type="SUPFAM" id="SSF46938">
    <property type="entry name" value="CRAL/TRIO N-terminal domain"/>
    <property type="match status" value="1"/>
</dbReference>